<feature type="region of interest" description="Disordered" evidence="1">
    <location>
        <begin position="321"/>
        <end position="434"/>
    </location>
</feature>
<feature type="compositionally biased region" description="Low complexity" evidence="1">
    <location>
        <begin position="153"/>
        <end position="175"/>
    </location>
</feature>
<feature type="compositionally biased region" description="Acidic residues" evidence="1">
    <location>
        <begin position="399"/>
        <end position="409"/>
    </location>
</feature>
<evidence type="ECO:0000313" key="3">
    <source>
        <dbReference type="Proteomes" id="UP000308197"/>
    </source>
</evidence>
<feature type="compositionally biased region" description="Basic and acidic residues" evidence="1">
    <location>
        <begin position="410"/>
        <end position="428"/>
    </location>
</feature>
<keyword evidence="3" id="KW-1185">Reference proteome</keyword>
<evidence type="ECO:0000313" key="2">
    <source>
        <dbReference type="EMBL" id="TFK81367.1"/>
    </source>
</evidence>
<evidence type="ECO:0000256" key="1">
    <source>
        <dbReference type="SAM" id="MobiDB-lite"/>
    </source>
</evidence>
<feature type="region of interest" description="Disordered" evidence="1">
    <location>
        <begin position="128"/>
        <end position="179"/>
    </location>
</feature>
<organism evidence="2 3">
    <name type="scientific">Polyporus arcularius HHB13444</name>
    <dbReference type="NCBI Taxonomy" id="1314778"/>
    <lineage>
        <taxon>Eukaryota</taxon>
        <taxon>Fungi</taxon>
        <taxon>Dikarya</taxon>
        <taxon>Basidiomycota</taxon>
        <taxon>Agaricomycotina</taxon>
        <taxon>Agaricomycetes</taxon>
        <taxon>Polyporales</taxon>
        <taxon>Polyporaceae</taxon>
        <taxon>Polyporus</taxon>
    </lineage>
</organism>
<gene>
    <name evidence="2" type="ORF">K466DRAFT_604561</name>
</gene>
<name>A0A5C3NXV3_9APHY</name>
<dbReference type="Proteomes" id="UP000308197">
    <property type="component" value="Unassembled WGS sequence"/>
</dbReference>
<dbReference type="AlphaFoldDB" id="A0A5C3NXV3"/>
<accession>A0A5C3NXV3</accession>
<feature type="compositionally biased region" description="Polar residues" evidence="1">
    <location>
        <begin position="131"/>
        <end position="151"/>
    </location>
</feature>
<sequence length="434" mass="47535">MPADQNAASNELAIKSMVLSIQPPDTELRASMLQQLGPGGYCLAGNKHKWNVSLGKTNFDTIGIPFHVCIAGASQTCGLHKKPLRSRPSDEALLQLYRWLSELNPPPYKKSVNRASAIKLREQMRNRLDETVSTPSSQSTVAIPRTPSTARIGQGSSPAKSSQGSSAAKSSQGSSVGRPRNETVRVPVLVYMANGVEPVQLTVEGIVRDTLVEVVFKQADAWARLGLDPSSRDNTVDFHRWNWMLGEWSYYPRPHTVQFILPKETLLYREASVTRPWKLDHYTTELLPREFYDRLLALVESVGMDDLPAPLPSVAGPSSMLGYSTPSSSKPTPSKLAPLPFILAGKPQTPTKRAAEGRYASSSSAKRYKTEDSSQIGKRLAPPVLERRGTGKAPPPDAEIIELSDDEVDLDPKLKGHSDRKGKGKATDLDMSED</sequence>
<protein>
    <submittedName>
        <fullName evidence="2">Uncharacterized protein</fullName>
    </submittedName>
</protein>
<reference evidence="2 3" key="1">
    <citation type="journal article" date="2019" name="Nat. Ecol. Evol.">
        <title>Megaphylogeny resolves global patterns of mushroom evolution.</title>
        <authorList>
            <person name="Varga T."/>
            <person name="Krizsan K."/>
            <person name="Foldi C."/>
            <person name="Dima B."/>
            <person name="Sanchez-Garcia M."/>
            <person name="Sanchez-Ramirez S."/>
            <person name="Szollosi G.J."/>
            <person name="Szarkandi J.G."/>
            <person name="Papp V."/>
            <person name="Albert L."/>
            <person name="Andreopoulos W."/>
            <person name="Angelini C."/>
            <person name="Antonin V."/>
            <person name="Barry K.W."/>
            <person name="Bougher N.L."/>
            <person name="Buchanan P."/>
            <person name="Buyck B."/>
            <person name="Bense V."/>
            <person name="Catcheside P."/>
            <person name="Chovatia M."/>
            <person name="Cooper J."/>
            <person name="Damon W."/>
            <person name="Desjardin D."/>
            <person name="Finy P."/>
            <person name="Geml J."/>
            <person name="Haridas S."/>
            <person name="Hughes K."/>
            <person name="Justo A."/>
            <person name="Karasinski D."/>
            <person name="Kautmanova I."/>
            <person name="Kiss B."/>
            <person name="Kocsube S."/>
            <person name="Kotiranta H."/>
            <person name="LaButti K.M."/>
            <person name="Lechner B.E."/>
            <person name="Liimatainen K."/>
            <person name="Lipzen A."/>
            <person name="Lukacs Z."/>
            <person name="Mihaltcheva S."/>
            <person name="Morgado L.N."/>
            <person name="Niskanen T."/>
            <person name="Noordeloos M.E."/>
            <person name="Ohm R.A."/>
            <person name="Ortiz-Santana B."/>
            <person name="Ovrebo C."/>
            <person name="Racz N."/>
            <person name="Riley R."/>
            <person name="Savchenko A."/>
            <person name="Shiryaev A."/>
            <person name="Soop K."/>
            <person name="Spirin V."/>
            <person name="Szebenyi C."/>
            <person name="Tomsovsky M."/>
            <person name="Tulloss R.E."/>
            <person name="Uehling J."/>
            <person name="Grigoriev I.V."/>
            <person name="Vagvolgyi C."/>
            <person name="Papp T."/>
            <person name="Martin F.M."/>
            <person name="Miettinen O."/>
            <person name="Hibbett D.S."/>
            <person name="Nagy L.G."/>
        </authorList>
    </citation>
    <scope>NUCLEOTIDE SEQUENCE [LARGE SCALE GENOMIC DNA]</scope>
    <source>
        <strain evidence="2 3">HHB13444</strain>
    </source>
</reference>
<dbReference type="InParanoid" id="A0A5C3NXV3"/>
<feature type="compositionally biased region" description="Low complexity" evidence="1">
    <location>
        <begin position="324"/>
        <end position="340"/>
    </location>
</feature>
<proteinExistence type="predicted"/>
<dbReference type="EMBL" id="ML211614">
    <property type="protein sequence ID" value="TFK81367.1"/>
    <property type="molecule type" value="Genomic_DNA"/>
</dbReference>